<dbReference type="Pfam" id="PF03050">
    <property type="entry name" value="DDE_Tnp_IS66"/>
    <property type="match status" value="1"/>
</dbReference>
<protein>
    <submittedName>
        <fullName evidence="2">Transposase</fullName>
    </submittedName>
</protein>
<dbReference type="EMBL" id="CP159837">
    <property type="protein sequence ID" value="XCM34622.1"/>
    <property type="molecule type" value="Genomic_DNA"/>
</dbReference>
<dbReference type="AlphaFoldDB" id="A0AAU8J735"/>
<reference evidence="2" key="1">
    <citation type="submission" date="2024-07" db="EMBL/GenBank/DDBJ databases">
        <authorList>
            <person name="Kim Y.J."/>
            <person name="Jeong J.Y."/>
        </authorList>
    </citation>
    <scope>NUCLEOTIDE SEQUENCE</scope>
    <source>
        <strain evidence="2">GIHE-MW2</strain>
    </source>
</reference>
<proteinExistence type="predicted"/>
<evidence type="ECO:0000259" key="1">
    <source>
        <dbReference type="Pfam" id="PF03050"/>
    </source>
</evidence>
<accession>A0AAU8J735</accession>
<name>A0AAU8J735_9CYAN</name>
<evidence type="ECO:0000313" key="2">
    <source>
        <dbReference type="EMBL" id="XCM34622.1"/>
    </source>
</evidence>
<dbReference type="InterPro" id="IPR004291">
    <property type="entry name" value="Transposase_IS66_central"/>
</dbReference>
<dbReference type="RefSeq" id="WP_354634648.1">
    <property type="nucleotide sequence ID" value="NZ_CP159837.1"/>
</dbReference>
<organism evidence="2">
    <name type="scientific">Planktothricoides raciborskii GIHE-MW2</name>
    <dbReference type="NCBI Taxonomy" id="2792601"/>
    <lineage>
        <taxon>Bacteria</taxon>
        <taxon>Bacillati</taxon>
        <taxon>Cyanobacteriota</taxon>
        <taxon>Cyanophyceae</taxon>
        <taxon>Oscillatoriophycideae</taxon>
        <taxon>Oscillatoriales</taxon>
        <taxon>Oscillatoriaceae</taxon>
        <taxon>Planktothricoides</taxon>
    </lineage>
</organism>
<feature type="domain" description="Transposase IS66 central" evidence="1">
    <location>
        <begin position="45"/>
        <end position="118"/>
    </location>
</feature>
<sequence>MAQLVERPIEVVEYRQRWCRCNSCGQESAGAWPTRVIPGQDLDAGLQALLGWLGCYGQMSSEKQAELLRELGQIEVGVGTLVKTNERIATTITNAVNELVEALPQQSYLHVDETPWIVKGVVKIS</sequence>
<gene>
    <name evidence="2" type="ORF">ABWT76_003233</name>
</gene>